<dbReference type="SUPFAM" id="SSF51905">
    <property type="entry name" value="FAD/NAD(P)-binding domain"/>
    <property type="match status" value="1"/>
</dbReference>
<dbReference type="Proteomes" id="UP000193648">
    <property type="component" value="Unassembled WGS sequence"/>
</dbReference>
<evidence type="ECO:0000259" key="8">
    <source>
        <dbReference type="PROSITE" id="PS00624"/>
    </source>
</evidence>
<dbReference type="PANTHER" id="PTHR11552:SF147">
    <property type="entry name" value="CHOLINE DEHYDROGENASE, MITOCHONDRIAL"/>
    <property type="match status" value="1"/>
</dbReference>
<dbReference type="PIRSF" id="PIRSF000137">
    <property type="entry name" value="Alcohol_oxidase"/>
    <property type="match status" value="1"/>
</dbReference>
<evidence type="ECO:0000256" key="3">
    <source>
        <dbReference type="ARBA" id="ARBA00022630"/>
    </source>
</evidence>
<organism evidence="9 10">
    <name type="scientific">Lobosporangium transversale</name>
    <dbReference type="NCBI Taxonomy" id="64571"/>
    <lineage>
        <taxon>Eukaryota</taxon>
        <taxon>Fungi</taxon>
        <taxon>Fungi incertae sedis</taxon>
        <taxon>Mucoromycota</taxon>
        <taxon>Mortierellomycotina</taxon>
        <taxon>Mortierellomycetes</taxon>
        <taxon>Mortierellales</taxon>
        <taxon>Mortierellaceae</taxon>
        <taxon>Lobosporangium</taxon>
    </lineage>
</organism>
<feature type="active site" description="Proton acceptor" evidence="5">
    <location>
        <position position="616"/>
    </location>
</feature>
<evidence type="ECO:0000256" key="6">
    <source>
        <dbReference type="RuleBase" id="RU003968"/>
    </source>
</evidence>
<dbReference type="AlphaFoldDB" id="A0A1Y2GL64"/>
<dbReference type="Gene3D" id="3.30.560.10">
    <property type="entry name" value="Glucose Oxidase, domain 3"/>
    <property type="match status" value="1"/>
</dbReference>
<evidence type="ECO:0000256" key="1">
    <source>
        <dbReference type="ARBA" id="ARBA00001974"/>
    </source>
</evidence>
<evidence type="ECO:0000256" key="2">
    <source>
        <dbReference type="ARBA" id="ARBA00010790"/>
    </source>
</evidence>
<dbReference type="OrthoDB" id="269227at2759"/>
<dbReference type="SUPFAM" id="SSF54373">
    <property type="entry name" value="FAD-linked reductases, C-terminal domain"/>
    <property type="match status" value="1"/>
</dbReference>
<dbReference type="InterPro" id="IPR000172">
    <property type="entry name" value="GMC_OxRdtase_N"/>
</dbReference>
<dbReference type="InterPro" id="IPR036188">
    <property type="entry name" value="FAD/NAD-bd_sf"/>
</dbReference>
<dbReference type="InParanoid" id="A0A1Y2GL64"/>
<sequence length="646" mass="71785">MFALAPNAALTQASITLLNKYSTFTTFAEDGKGPWDHIKDSQEQYDYIVCGGGSAGCVVANRLAEDPKVNVLVLEAGYSDDIISSMTPVTLMYHVDTDRDWCLKTTPQIHADGRVMKQPRGKMLGGSSSINAMIYHRGASCDYDEWESLGNPGWSYKECLPYFKKSEGFNDPDLPPSHPRGPLTKRIRKAKYETYEPEYHGTEGPWQVTFHYLHGSSERFIEVNMMEGVPRNKDFNGRTTLGVNRIQTFIQRDGTRSSLARAFLKGKQIVPGGGARGRIRVVYGANISRILTQARRGVKMAYGVEFLDHKNVQRRVLAAREVLLCAGAFGSPHLLLASGIGPIRQPSIPHVHTLPGVGINLEDHLCVEVVFRARSRAHVTHGDMNFPRVLLSVLNYKLYGTGVMTCQVGEAANFVRLEDIAPDFVEREKANGTYKERASGPNSPHIEVIFIPGYFKGHGKEVATDTKNYYTLVAVLLHPCSSGTVTIRPKEQTSGSSTAEWETVIDPNYCSDPFDVRVLAEAIKFMRKLGRRLNEDPEVGGREIYPGEEAVPDHDDAKLQQYVRQTSNTIYHPTSTCRMGPTSDPLAVVDSRLNVHGIEKLRVIDASVIPKIPGAHTCAPVVMIAERASDFIKEDWQDLEAHQKEQ</sequence>
<keyword evidence="3 6" id="KW-0285">Flavoprotein</keyword>
<name>A0A1Y2GL64_9FUNG</name>
<dbReference type="Pfam" id="PF05199">
    <property type="entry name" value="GMC_oxred_C"/>
    <property type="match status" value="1"/>
</dbReference>
<comment type="similarity">
    <text evidence="2 6">Belongs to the GMC oxidoreductase family.</text>
</comment>
<dbReference type="GO" id="GO:0050660">
    <property type="term" value="F:flavin adenine dinucleotide binding"/>
    <property type="evidence" value="ECO:0007669"/>
    <property type="project" value="InterPro"/>
</dbReference>
<dbReference type="Gene3D" id="3.50.50.60">
    <property type="entry name" value="FAD/NAD(P)-binding domain"/>
    <property type="match status" value="1"/>
</dbReference>
<feature type="domain" description="Glucose-methanol-choline oxidoreductase N-terminal" evidence="8">
    <location>
        <begin position="327"/>
        <end position="341"/>
    </location>
</feature>
<dbReference type="GeneID" id="33563373"/>
<feature type="active site" description="Proton donor" evidence="5">
    <location>
        <position position="572"/>
    </location>
</feature>
<proteinExistence type="inferred from homology"/>
<dbReference type="STRING" id="64571.A0A1Y2GL64"/>
<dbReference type="PROSITE" id="PS00624">
    <property type="entry name" value="GMC_OXRED_2"/>
    <property type="match status" value="1"/>
</dbReference>
<evidence type="ECO:0000256" key="5">
    <source>
        <dbReference type="PIRSR" id="PIRSR000137-1"/>
    </source>
</evidence>
<dbReference type="GO" id="GO:0016614">
    <property type="term" value="F:oxidoreductase activity, acting on CH-OH group of donors"/>
    <property type="evidence" value="ECO:0007669"/>
    <property type="project" value="InterPro"/>
</dbReference>
<dbReference type="EMBL" id="MCFF01000024">
    <property type="protein sequence ID" value="ORZ12893.1"/>
    <property type="molecule type" value="Genomic_DNA"/>
</dbReference>
<evidence type="ECO:0000256" key="4">
    <source>
        <dbReference type="ARBA" id="ARBA00022827"/>
    </source>
</evidence>
<keyword evidence="10" id="KW-1185">Reference proteome</keyword>
<evidence type="ECO:0000259" key="7">
    <source>
        <dbReference type="PROSITE" id="PS00623"/>
    </source>
</evidence>
<protein>
    <recommendedName>
        <fullName evidence="7 8">Glucose-methanol-choline oxidoreductase N-terminal domain-containing protein</fullName>
    </recommendedName>
</protein>
<accession>A0A1Y2GL64</accession>
<dbReference type="InterPro" id="IPR012132">
    <property type="entry name" value="GMC_OxRdtase"/>
</dbReference>
<dbReference type="Pfam" id="PF00732">
    <property type="entry name" value="GMC_oxred_N"/>
    <property type="match status" value="1"/>
</dbReference>
<evidence type="ECO:0000313" key="9">
    <source>
        <dbReference type="EMBL" id="ORZ12893.1"/>
    </source>
</evidence>
<feature type="domain" description="Glucose-methanol-choline oxidoreductase N-terminal" evidence="7">
    <location>
        <begin position="121"/>
        <end position="144"/>
    </location>
</feature>
<reference evidence="9 10" key="1">
    <citation type="submission" date="2016-07" db="EMBL/GenBank/DDBJ databases">
        <title>Pervasive Adenine N6-methylation of Active Genes in Fungi.</title>
        <authorList>
            <consortium name="DOE Joint Genome Institute"/>
            <person name="Mondo S.J."/>
            <person name="Dannebaum R.O."/>
            <person name="Kuo R.C."/>
            <person name="Labutti K."/>
            <person name="Haridas S."/>
            <person name="Kuo A."/>
            <person name="Salamov A."/>
            <person name="Ahrendt S.R."/>
            <person name="Lipzen A."/>
            <person name="Sullivan W."/>
            <person name="Andreopoulos W.B."/>
            <person name="Clum A."/>
            <person name="Lindquist E."/>
            <person name="Daum C."/>
            <person name="Ramamoorthy G.K."/>
            <person name="Gryganskyi A."/>
            <person name="Culley D."/>
            <person name="Magnuson J.K."/>
            <person name="James T.Y."/>
            <person name="O'Malley M.A."/>
            <person name="Stajich J.E."/>
            <person name="Spatafora J.W."/>
            <person name="Visel A."/>
            <person name="Grigoriev I.V."/>
        </authorList>
    </citation>
    <scope>NUCLEOTIDE SEQUENCE [LARGE SCALE GENOMIC DNA]</scope>
    <source>
        <strain evidence="9 10">NRRL 3116</strain>
    </source>
</reference>
<gene>
    <name evidence="9" type="ORF">BCR41DRAFT_323975</name>
</gene>
<comment type="cofactor">
    <cofactor evidence="1">
        <name>FAD</name>
        <dbReference type="ChEBI" id="CHEBI:57692"/>
    </cofactor>
</comment>
<dbReference type="PROSITE" id="PS00623">
    <property type="entry name" value="GMC_OXRED_1"/>
    <property type="match status" value="1"/>
</dbReference>
<dbReference type="RefSeq" id="XP_021880242.1">
    <property type="nucleotide sequence ID" value="XM_022021529.1"/>
</dbReference>
<dbReference type="PANTHER" id="PTHR11552">
    <property type="entry name" value="GLUCOSE-METHANOL-CHOLINE GMC OXIDOREDUCTASE"/>
    <property type="match status" value="1"/>
</dbReference>
<keyword evidence="4 6" id="KW-0274">FAD</keyword>
<comment type="caution">
    <text evidence="9">The sequence shown here is derived from an EMBL/GenBank/DDBJ whole genome shotgun (WGS) entry which is preliminary data.</text>
</comment>
<evidence type="ECO:0000313" key="10">
    <source>
        <dbReference type="Proteomes" id="UP000193648"/>
    </source>
</evidence>
<dbReference type="InterPro" id="IPR007867">
    <property type="entry name" value="GMC_OxRtase_C"/>
</dbReference>